<dbReference type="InterPro" id="IPR036291">
    <property type="entry name" value="NAD(P)-bd_dom_sf"/>
</dbReference>
<dbReference type="Gene3D" id="3.40.50.720">
    <property type="entry name" value="NAD(P)-binding Rossmann-like Domain"/>
    <property type="match status" value="1"/>
</dbReference>
<dbReference type="PANTHER" id="PTHR45458:SF1">
    <property type="entry name" value="SHORT CHAIN DEHYDROGENASE"/>
    <property type="match status" value="1"/>
</dbReference>
<reference evidence="1" key="2">
    <citation type="submission" date="2020-09" db="EMBL/GenBank/DDBJ databases">
        <authorList>
            <person name="Sun Q."/>
            <person name="Ohkuma M."/>
        </authorList>
    </citation>
    <scope>NUCLEOTIDE SEQUENCE</scope>
    <source>
        <strain evidence="1">JCM 13919</strain>
    </source>
</reference>
<dbReference type="CDD" id="cd05325">
    <property type="entry name" value="carb_red_sniffer_like_SDR_c"/>
    <property type="match status" value="1"/>
</dbReference>
<dbReference type="InterPro" id="IPR052184">
    <property type="entry name" value="SDR_enzymes"/>
</dbReference>
<dbReference type="AlphaFoldDB" id="A0A917NEB0"/>
<keyword evidence="2" id="KW-1185">Reference proteome</keyword>
<name>A0A917NEB0_9GAMM</name>
<dbReference type="Proteomes" id="UP000630149">
    <property type="component" value="Unassembled WGS sequence"/>
</dbReference>
<dbReference type="PRINTS" id="PR00081">
    <property type="entry name" value="GDHRDH"/>
</dbReference>
<dbReference type="RefSeq" id="WP_131777136.1">
    <property type="nucleotide sequence ID" value="NZ_BMOB01000008.1"/>
</dbReference>
<dbReference type="SUPFAM" id="SSF51735">
    <property type="entry name" value="NAD(P)-binding Rossmann-fold domains"/>
    <property type="match status" value="1"/>
</dbReference>
<accession>A0A917NEB0</accession>
<dbReference type="Pfam" id="PF00106">
    <property type="entry name" value="adh_short"/>
    <property type="match status" value="1"/>
</dbReference>
<dbReference type="GO" id="GO:0016616">
    <property type="term" value="F:oxidoreductase activity, acting on the CH-OH group of donors, NAD or NADP as acceptor"/>
    <property type="evidence" value="ECO:0007669"/>
    <property type="project" value="TreeGrafter"/>
</dbReference>
<comment type="caution">
    <text evidence="1">The sequence shown here is derived from an EMBL/GenBank/DDBJ whole genome shotgun (WGS) entry which is preliminary data.</text>
</comment>
<proteinExistence type="predicted"/>
<sequence>MKQVLITGANRGIGFSFAKALAELGFTVFATCRHPKEAKELQQLSESQENIHIKTLDITNDDNIQQLADELSNTSIDWLINNAGISGEQGVTVGNISRDNFLKVFEVNCLSTLKVSEAFLPHLAQSQDKLIICISSRMGSISDNERGRSYAYRTSKAALNCALRSFAIDVAKDDVNVMLLHPGWVKTDMGGEDAELTPEESVRRMLNVINQHKVNSHAEVLWSHDGSIIEW</sequence>
<evidence type="ECO:0000313" key="1">
    <source>
        <dbReference type="EMBL" id="GGI89501.1"/>
    </source>
</evidence>
<dbReference type="PANTHER" id="PTHR45458">
    <property type="entry name" value="SHORT-CHAIN DEHYDROGENASE/REDUCTASE SDR"/>
    <property type="match status" value="1"/>
</dbReference>
<evidence type="ECO:0000313" key="2">
    <source>
        <dbReference type="Proteomes" id="UP000630149"/>
    </source>
</evidence>
<dbReference type="EMBL" id="BMOB01000008">
    <property type="protein sequence ID" value="GGI89501.1"/>
    <property type="molecule type" value="Genomic_DNA"/>
</dbReference>
<gene>
    <name evidence="1" type="ORF">GCM10007966_17780</name>
</gene>
<organism evidence="1 2">
    <name type="scientific">Legionella impletisoli</name>
    <dbReference type="NCBI Taxonomy" id="343510"/>
    <lineage>
        <taxon>Bacteria</taxon>
        <taxon>Pseudomonadati</taxon>
        <taxon>Pseudomonadota</taxon>
        <taxon>Gammaproteobacteria</taxon>
        <taxon>Legionellales</taxon>
        <taxon>Legionellaceae</taxon>
        <taxon>Legionella</taxon>
    </lineage>
</organism>
<reference evidence="1" key="1">
    <citation type="journal article" date="2014" name="Int. J. Syst. Evol. Microbiol.">
        <title>Complete genome sequence of Corynebacterium casei LMG S-19264T (=DSM 44701T), isolated from a smear-ripened cheese.</title>
        <authorList>
            <consortium name="US DOE Joint Genome Institute (JGI-PGF)"/>
            <person name="Walter F."/>
            <person name="Albersmeier A."/>
            <person name="Kalinowski J."/>
            <person name="Ruckert C."/>
        </authorList>
    </citation>
    <scope>NUCLEOTIDE SEQUENCE</scope>
    <source>
        <strain evidence="1">JCM 13919</strain>
    </source>
</reference>
<protein>
    <submittedName>
        <fullName evidence="1">Short-chain dehydrogenase</fullName>
    </submittedName>
</protein>
<dbReference type="OrthoDB" id="9810734at2"/>
<dbReference type="InterPro" id="IPR002347">
    <property type="entry name" value="SDR_fam"/>
</dbReference>